<dbReference type="Proteomes" id="UP000193240">
    <property type="component" value="Unassembled WGS sequence"/>
</dbReference>
<gene>
    <name evidence="2" type="ORF">B5807_09505</name>
</gene>
<evidence type="ECO:0000256" key="1">
    <source>
        <dbReference type="SAM" id="MobiDB-lite"/>
    </source>
</evidence>
<dbReference type="STRING" id="105696.A0A1Y2LPE5"/>
<sequence length="192" mass="21020">MQSTEAIERRANFLREAAHLLAVSSPVTSASLGAAQDRLVVDAELDLQPKEVDALRRGFCGACGNLLIAGWSCKVIHRSETRRVGKEKKSGTDISQSAKHIVYTCLRCERETVQALQVRPAKHLRRSTSRKAAQPTPEPKQQTYEASKVVKSVNTSSKERKKARKGGLAAMLEKSKAQSSNQGGLDLMDFGM</sequence>
<feature type="region of interest" description="Disordered" evidence="1">
    <location>
        <begin position="119"/>
        <end position="192"/>
    </location>
</feature>
<proteinExistence type="predicted"/>
<keyword evidence="3" id="KW-1185">Reference proteome</keyword>
<name>A0A1Y2LPE5_EPING</name>
<protein>
    <submittedName>
        <fullName evidence="2">Uncharacterized protein</fullName>
    </submittedName>
</protein>
<dbReference type="PANTHER" id="PTHR14742:SF3">
    <property type="entry name" value="RIBONUCLEASE MRP PROTEIN SUBUNIT SNM1"/>
    <property type="match status" value="1"/>
</dbReference>
<organism evidence="2 3">
    <name type="scientific">Epicoccum nigrum</name>
    <name type="common">Soil fungus</name>
    <name type="synonym">Epicoccum purpurascens</name>
    <dbReference type="NCBI Taxonomy" id="105696"/>
    <lineage>
        <taxon>Eukaryota</taxon>
        <taxon>Fungi</taxon>
        <taxon>Dikarya</taxon>
        <taxon>Ascomycota</taxon>
        <taxon>Pezizomycotina</taxon>
        <taxon>Dothideomycetes</taxon>
        <taxon>Pleosporomycetidae</taxon>
        <taxon>Pleosporales</taxon>
        <taxon>Pleosporineae</taxon>
        <taxon>Didymellaceae</taxon>
        <taxon>Epicoccum</taxon>
    </lineage>
</organism>
<accession>A0A1Y2LPE5</accession>
<feature type="compositionally biased region" description="Low complexity" evidence="1">
    <location>
        <begin position="147"/>
        <end position="156"/>
    </location>
</feature>
<dbReference type="GO" id="GO:0008033">
    <property type="term" value="P:tRNA processing"/>
    <property type="evidence" value="ECO:0007669"/>
    <property type="project" value="TreeGrafter"/>
</dbReference>
<dbReference type="Pfam" id="PF04032">
    <property type="entry name" value="Rpr2"/>
    <property type="match status" value="1"/>
</dbReference>
<dbReference type="AlphaFoldDB" id="A0A1Y2LPE5"/>
<dbReference type="PANTHER" id="PTHR14742">
    <property type="entry name" value="RIBONUCLEASE P SUBUNIT P21"/>
    <property type="match status" value="1"/>
</dbReference>
<reference evidence="2 3" key="1">
    <citation type="journal article" date="2017" name="Genome Announc.">
        <title>Genome sequence of the saprophytic ascomycete Epicoccum nigrum ICMP 19927 strain isolated from New Zealand.</title>
        <authorList>
            <person name="Fokin M."/>
            <person name="Fleetwood D."/>
            <person name="Weir B.S."/>
            <person name="Villas-Boas S.G."/>
        </authorList>
    </citation>
    <scope>NUCLEOTIDE SEQUENCE [LARGE SCALE GENOMIC DNA]</scope>
    <source>
        <strain evidence="2 3">ICMP 19927</strain>
    </source>
</reference>
<dbReference type="EMBL" id="KZ107853">
    <property type="protein sequence ID" value="OSS45600.1"/>
    <property type="molecule type" value="Genomic_DNA"/>
</dbReference>
<dbReference type="GO" id="GO:0005655">
    <property type="term" value="C:nucleolar ribonuclease P complex"/>
    <property type="evidence" value="ECO:0007669"/>
    <property type="project" value="TreeGrafter"/>
</dbReference>
<evidence type="ECO:0000313" key="2">
    <source>
        <dbReference type="EMBL" id="OSS45600.1"/>
    </source>
</evidence>
<dbReference type="InterPro" id="IPR007175">
    <property type="entry name" value="Rpr2/Snm1/Rpp21"/>
</dbReference>
<dbReference type="OMA" id="LHCDNCQ"/>
<evidence type="ECO:0000313" key="3">
    <source>
        <dbReference type="Proteomes" id="UP000193240"/>
    </source>
</evidence>
<dbReference type="InParanoid" id="A0A1Y2LPE5"/>
<dbReference type="Gene3D" id="6.20.50.20">
    <property type="match status" value="1"/>
</dbReference>
<feature type="compositionally biased region" description="Basic residues" evidence="1">
    <location>
        <begin position="120"/>
        <end position="129"/>
    </location>
</feature>